<accession>A0A4U5TPG4</accession>
<sequence>MNKPSLIHRLRFFLERRGFYVSSRLADRLGMKAKSVRLFFIYASFATFGFGFVVYLTLAFWFKLKDLVYTKRSSVFDL</sequence>
<keyword evidence="1" id="KW-0812">Transmembrane</keyword>
<keyword evidence="3" id="KW-1185">Reference proteome</keyword>
<organism evidence="2 3">
    <name type="scientific">Mesohalobacter halotolerans</name>
    <dbReference type="NCBI Taxonomy" id="1883405"/>
    <lineage>
        <taxon>Bacteria</taxon>
        <taxon>Pseudomonadati</taxon>
        <taxon>Bacteroidota</taxon>
        <taxon>Flavobacteriia</taxon>
        <taxon>Flavobacteriales</taxon>
        <taxon>Flavobacteriaceae</taxon>
        <taxon>Mesohalobacter</taxon>
    </lineage>
</organism>
<protein>
    <submittedName>
        <fullName evidence="2">PspC domain-containing protein</fullName>
    </submittedName>
</protein>
<dbReference type="Proteomes" id="UP000306552">
    <property type="component" value="Unassembled WGS sequence"/>
</dbReference>
<gene>
    <name evidence="2" type="ORF">FCN74_08195</name>
</gene>
<proteinExistence type="predicted"/>
<keyword evidence="1" id="KW-1133">Transmembrane helix</keyword>
<evidence type="ECO:0000313" key="3">
    <source>
        <dbReference type="Proteomes" id="UP000306552"/>
    </source>
</evidence>
<keyword evidence="1" id="KW-0472">Membrane</keyword>
<feature type="transmembrane region" description="Helical" evidence="1">
    <location>
        <begin position="38"/>
        <end position="62"/>
    </location>
</feature>
<reference evidence="2 3" key="1">
    <citation type="submission" date="2019-04" db="EMBL/GenBank/DDBJ databases">
        <title>Psychroflexus halotolerans sp. nov., isolated from a marine solar saltern.</title>
        <authorList>
            <person name="Feng X."/>
        </authorList>
    </citation>
    <scope>NUCLEOTIDE SEQUENCE [LARGE SCALE GENOMIC DNA]</scope>
    <source>
        <strain evidence="2 3">WDS2C27</strain>
    </source>
</reference>
<evidence type="ECO:0000256" key="1">
    <source>
        <dbReference type="SAM" id="Phobius"/>
    </source>
</evidence>
<dbReference type="RefSeq" id="WP_138932111.1">
    <property type="nucleotide sequence ID" value="NZ_SWMU01000003.1"/>
</dbReference>
<evidence type="ECO:0000313" key="2">
    <source>
        <dbReference type="EMBL" id="TKS55997.1"/>
    </source>
</evidence>
<dbReference type="EMBL" id="SWMU01000003">
    <property type="protein sequence ID" value="TKS55997.1"/>
    <property type="molecule type" value="Genomic_DNA"/>
</dbReference>
<name>A0A4U5TPG4_9FLAO</name>
<comment type="caution">
    <text evidence="2">The sequence shown here is derived from an EMBL/GenBank/DDBJ whole genome shotgun (WGS) entry which is preliminary data.</text>
</comment>
<dbReference type="AlphaFoldDB" id="A0A4U5TPG4"/>
<dbReference type="OrthoDB" id="674853at2"/>